<dbReference type="InterPro" id="IPR008928">
    <property type="entry name" value="6-hairpin_glycosidase_sf"/>
</dbReference>
<feature type="signal peptide" evidence="1">
    <location>
        <begin position="1"/>
        <end position="24"/>
    </location>
</feature>
<evidence type="ECO:0000313" key="2">
    <source>
        <dbReference type="EMBL" id="MBN8660560.1"/>
    </source>
</evidence>
<feature type="chain" id="PRO_5035305520" evidence="1">
    <location>
        <begin position="25"/>
        <end position="511"/>
    </location>
</feature>
<dbReference type="Gene3D" id="1.50.10.10">
    <property type="match status" value="1"/>
</dbReference>
<evidence type="ECO:0000256" key="1">
    <source>
        <dbReference type="SAM" id="SignalP"/>
    </source>
</evidence>
<dbReference type="EMBL" id="JAFLCK010000011">
    <property type="protein sequence ID" value="MBN8660560.1"/>
    <property type="molecule type" value="Genomic_DNA"/>
</dbReference>
<keyword evidence="1" id="KW-0732">Signal</keyword>
<gene>
    <name evidence="2" type="ORF">J0M35_09375</name>
</gene>
<proteinExistence type="predicted"/>
<protein>
    <submittedName>
        <fullName evidence="2">Uncharacterized protein</fullName>
    </submittedName>
</protein>
<dbReference type="SUPFAM" id="SSF48208">
    <property type="entry name" value="Six-hairpin glycosidases"/>
    <property type="match status" value="1"/>
</dbReference>
<dbReference type="GO" id="GO:0005975">
    <property type="term" value="P:carbohydrate metabolic process"/>
    <property type="evidence" value="ECO:0007669"/>
    <property type="project" value="InterPro"/>
</dbReference>
<organism evidence="2 3">
    <name type="scientific">Candidatus Obscuribacter phosphatis</name>
    <dbReference type="NCBI Taxonomy" id="1906157"/>
    <lineage>
        <taxon>Bacteria</taxon>
        <taxon>Bacillati</taxon>
        <taxon>Candidatus Melainabacteria</taxon>
        <taxon>Candidatus Obscuribacterales</taxon>
        <taxon>Candidatus Obscuribacteraceae</taxon>
        <taxon>Candidatus Obscuribacter</taxon>
    </lineage>
</organism>
<accession>A0A8J7TM75</accession>
<reference evidence="2" key="1">
    <citation type="submission" date="2021-02" db="EMBL/GenBank/DDBJ databases">
        <title>Genome-Resolved Metagenomics of a Microbial Community Performing Photosynthetic Biological Nutrient Removal.</title>
        <authorList>
            <person name="Mcdaniel E.A."/>
        </authorList>
    </citation>
    <scope>NUCLEOTIDE SEQUENCE</scope>
    <source>
        <strain evidence="2">UWPOB_OBS1</strain>
    </source>
</reference>
<comment type="caution">
    <text evidence="2">The sequence shown here is derived from an EMBL/GenBank/DDBJ whole genome shotgun (WGS) entry which is preliminary data.</text>
</comment>
<name>A0A8J7TM75_9BACT</name>
<evidence type="ECO:0000313" key="3">
    <source>
        <dbReference type="Proteomes" id="UP000664277"/>
    </source>
</evidence>
<dbReference type="Proteomes" id="UP000664277">
    <property type="component" value="Unassembled WGS sequence"/>
</dbReference>
<dbReference type="InterPro" id="IPR012341">
    <property type="entry name" value="6hp_glycosidase-like_sf"/>
</dbReference>
<sequence>MNNRLKTSLLLGLSFITIFSAAAAASSSSSSSSSFAQVSYHNPHLEKLSGGASGFSTLEKIEKLEKTLKQEGTLTLKRFQSGGGSAVTVLPGKESTYESAVGGLLIMQWDRDNAIQCLAERLQSQDCFNQGLQSSLKHHFIYRKRFLDYIDKKVSPGDSQMNRPHIRYNPVSLEELREPWGHAQNDALSLIGFDLFYDANENKRKLRDAFELSYAVLLPHYFKAIGVENDLDTGAWEDKRAVHASSLALVLLYLRESYEYVTRFGAIKYKIDGRSFVVDEALLRELIGKVSQSLYQILPDEYAVCDQSDTRSDTSKNRKYDSALVNALFVQTLCPRPYLIGLRDEKVSSAVKQDKEMKHLRIFTAAEVAALASRLESNLMGANGFARYPGDIWDGREDRKDIKGKEAQWCHVSPLLACVYGDLYRRTGDKAYFDRQVFHFNRGIAHIDSDFLLPEAYIVDKQSGKWVADANKPLAWGQSALLLSIDSLKQSLSLSKDKAKNKEDKQAHGGG</sequence>
<dbReference type="AlphaFoldDB" id="A0A8J7TM75"/>